<feature type="domain" description="DUF2007" evidence="1">
    <location>
        <begin position="1"/>
        <end position="64"/>
    </location>
</feature>
<reference evidence="3" key="1">
    <citation type="journal article" date="2019" name="Int. J. Syst. Evol. Microbiol.">
        <title>The Global Catalogue of Microorganisms (GCM) 10K type strain sequencing project: providing services to taxonomists for standard genome sequencing and annotation.</title>
        <authorList>
            <consortium name="The Broad Institute Genomics Platform"/>
            <consortium name="The Broad Institute Genome Sequencing Center for Infectious Disease"/>
            <person name="Wu L."/>
            <person name="Ma J."/>
        </authorList>
    </citation>
    <scope>NUCLEOTIDE SEQUENCE [LARGE SCALE GENOMIC DNA]</scope>
    <source>
        <strain evidence="3">CCUG 51308</strain>
    </source>
</reference>
<accession>A0ABW2IJ48</accession>
<evidence type="ECO:0000259" key="1">
    <source>
        <dbReference type="Pfam" id="PF09413"/>
    </source>
</evidence>
<dbReference type="SUPFAM" id="SSF54913">
    <property type="entry name" value="GlnB-like"/>
    <property type="match status" value="1"/>
</dbReference>
<keyword evidence="3" id="KW-1185">Reference proteome</keyword>
<dbReference type="Pfam" id="PF09413">
    <property type="entry name" value="DUF2007"/>
    <property type="match status" value="1"/>
</dbReference>
<evidence type="ECO:0000313" key="3">
    <source>
        <dbReference type="Proteomes" id="UP001596492"/>
    </source>
</evidence>
<evidence type="ECO:0000313" key="2">
    <source>
        <dbReference type="EMBL" id="MFC7291022.1"/>
    </source>
</evidence>
<protein>
    <submittedName>
        <fullName evidence="2">DUF2007 domain-containing protein</fullName>
    </submittedName>
</protein>
<comment type="caution">
    <text evidence="2">The sequence shown here is derived from an EMBL/GenBank/DDBJ whole genome shotgun (WGS) entry which is preliminary data.</text>
</comment>
<dbReference type="Gene3D" id="3.30.70.790">
    <property type="entry name" value="UreE, C-terminal domain"/>
    <property type="match status" value="1"/>
</dbReference>
<dbReference type="InterPro" id="IPR011322">
    <property type="entry name" value="N-reg_PII-like_a/b"/>
</dbReference>
<sequence length="69" mass="7608">MIEVLRSNNPVTLSYAMALLTDAGCDPFQADQFTSSMEGSIGAIPRRILVPEDRVEQARIALKVLEEND</sequence>
<gene>
    <name evidence="2" type="ORF">ACFQS8_05300</name>
</gene>
<organism evidence="2 3">
    <name type="scientific">Hirschia litorea</name>
    <dbReference type="NCBI Taxonomy" id="1199156"/>
    <lineage>
        <taxon>Bacteria</taxon>
        <taxon>Pseudomonadati</taxon>
        <taxon>Pseudomonadota</taxon>
        <taxon>Alphaproteobacteria</taxon>
        <taxon>Hyphomonadales</taxon>
        <taxon>Hyphomonadaceae</taxon>
        <taxon>Hirschia</taxon>
    </lineage>
</organism>
<dbReference type="EMBL" id="JBHTBR010000002">
    <property type="protein sequence ID" value="MFC7291022.1"/>
    <property type="molecule type" value="Genomic_DNA"/>
</dbReference>
<name>A0ABW2IJ48_9PROT</name>
<dbReference type="InterPro" id="IPR018551">
    <property type="entry name" value="DUF2007"/>
</dbReference>
<dbReference type="RefSeq" id="WP_382166223.1">
    <property type="nucleotide sequence ID" value="NZ_JBHTBR010000002.1"/>
</dbReference>
<dbReference type="Proteomes" id="UP001596492">
    <property type="component" value="Unassembled WGS sequence"/>
</dbReference>
<proteinExistence type="predicted"/>